<evidence type="ECO:0000259" key="4">
    <source>
        <dbReference type="Pfam" id="PF25881"/>
    </source>
</evidence>
<dbReference type="EMBL" id="CP048617">
    <property type="protein sequence ID" value="QIB26998.1"/>
    <property type="molecule type" value="Genomic_DNA"/>
</dbReference>
<evidence type="ECO:0000256" key="1">
    <source>
        <dbReference type="ARBA" id="ARBA00009477"/>
    </source>
</evidence>
<dbReference type="Gene3D" id="2.40.420.20">
    <property type="match status" value="1"/>
</dbReference>
<evidence type="ECO:0000313" key="5">
    <source>
        <dbReference type="EMBL" id="QIB26998.1"/>
    </source>
</evidence>
<gene>
    <name evidence="5" type="ORF">G3A45_06645</name>
</gene>
<keyword evidence="3" id="KW-0732">Signal</keyword>
<dbReference type="RefSeq" id="WP_163234933.1">
    <property type="nucleotide sequence ID" value="NZ_CP048617.1"/>
</dbReference>
<dbReference type="AlphaFoldDB" id="A0A6P1YDW5"/>
<dbReference type="Gene3D" id="1.10.287.470">
    <property type="entry name" value="Helix hairpin bin"/>
    <property type="match status" value="2"/>
</dbReference>
<dbReference type="PANTHER" id="PTHR30469">
    <property type="entry name" value="MULTIDRUG RESISTANCE PROTEIN MDTA"/>
    <property type="match status" value="1"/>
</dbReference>
<dbReference type="SUPFAM" id="SSF111369">
    <property type="entry name" value="HlyD-like secretion proteins"/>
    <property type="match status" value="2"/>
</dbReference>
<dbReference type="Gene3D" id="2.40.50.100">
    <property type="match status" value="2"/>
</dbReference>
<feature type="chain" id="PRO_5038775450" evidence="3">
    <location>
        <begin position="20"/>
        <end position="399"/>
    </location>
</feature>
<dbReference type="Pfam" id="PF25881">
    <property type="entry name" value="HH_YBHG"/>
    <property type="match status" value="1"/>
</dbReference>
<proteinExistence type="inferred from homology"/>
<accession>A0A6P1YDW5</accession>
<comment type="similarity">
    <text evidence="1">Belongs to the membrane fusion protein (MFP) (TC 8.A.1) family.</text>
</comment>
<dbReference type="PROSITE" id="PS51257">
    <property type="entry name" value="PROKAR_LIPOPROTEIN"/>
    <property type="match status" value="1"/>
</dbReference>
<sequence length="399" mass="45122">MRKVFIIVMCLISFLFVSCTDENNKNISKPKIKPVKVIEVKEEVRDKELKYLGVVTAEEVKKFGFKVSGKIQKIYVQKGSKVKKGMILAKLDTKELELSVKAAQFQMKVAKSQYDKISNGATQEEVNKAKLNLDKAKEAYEFANENYEKIKKLYEEGAVSKSELDKAELEFNIRKTEFNQANEVYKQVLKGGRYEDKDAAYANYEQAKVNYEYKKSLLEGAKIVADTDGYVVDVLYKEGELVSQGIPVVIIRNRNQVVRVGLSQKDVNKVKLGDKAIIRLDDENLVGVITNIDDVPDNQTRTYSVDVALNGRQLQIGSIVKVGIIVGREKGIFIPISTIMTNGEDYVYVVKGDRVIMKKIRIVETCGDRVMVEGLENGDKLVIENIKQIRPDDRVKIVD</sequence>
<organism evidence="5 6">
    <name type="scientific">Caloranaerobacter azorensis</name>
    <dbReference type="NCBI Taxonomy" id="116090"/>
    <lineage>
        <taxon>Bacteria</taxon>
        <taxon>Bacillati</taxon>
        <taxon>Bacillota</taxon>
        <taxon>Tissierellia</taxon>
        <taxon>Tissierellales</taxon>
        <taxon>Thermohalobacteraceae</taxon>
        <taxon>Caloranaerobacter</taxon>
    </lineage>
</organism>
<evidence type="ECO:0000256" key="2">
    <source>
        <dbReference type="SAM" id="Coils"/>
    </source>
</evidence>
<dbReference type="KEGG" id="cazo:G3A45_06645"/>
<dbReference type="InterPro" id="IPR059052">
    <property type="entry name" value="HH_YbhG-like"/>
</dbReference>
<reference evidence="5 6" key="1">
    <citation type="submission" date="2020-02" db="EMBL/GenBank/DDBJ databases">
        <title>Thermophilic hydrogen producing bacteria, Caloranaerobacter azorensis.</title>
        <authorList>
            <person name="Baek K."/>
        </authorList>
    </citation>
    <scope>NUCLEOTIDE SEQUENCE [LARGE SCALE GENOMIC DNA]</scope>
    <source>
        <strain evidence="5 6">T3-1</strain>
    </source>
</reference>
<feature type="domain" description="YbhG-like alpha-helical hairpin" evidence="4">
    <location>
        <begin position="91"/>
        <end position="209"/>
    </location>
</feature>
<evidence type="ECO:0000313" key="6">
    <source>
        <dbReference type="Proteomes" id="UP000464452"/>
    </source>
</evidence>
<dbReference type="GO" id="GO:0015562">
    <property type="term" value="F:efflux transmembrane transporter activity"/>
    <property type="evidence" value="ECO:0007669"/>
    <property type="project" value="TreeGrafter"/>
</dbReference>
<feature type="coiled-coil region" evidence="2">
    <location>
        <begin position="119"/>
        <end position="153"/>
    </location>
</feature>
<protein>
    <submittedName>
        <fullName evidence="5">Efflux RND transporter periplasmic adaptor subunit</fullName>
    </submittedName>
</protein>
<keyword evidence="2" id="KW-0175">Coiled coil</keyword>
<name>A0A6P1YDW5_9FIRM</name>
<dbReference type="NCBIfam" id="TIGR01730">
    <property type="entry name" value="RND_mfp"/>
    <property type="match status" value="1"/>
</dbReference>
<dbReference type="Gene3D" id="2.40.30.170">
    <property type="match status" value="1"/>
</dbReference>
<evidence type="ECO:0000256" key="3">
    <source>
        <dbReference type="SAM" id="SignalP"/>
    </source>
</evidence>
<dbReference type="InterPro" id="IPR006143">
    <property type="entry name" value="RND_pump_MFP"/>
</dbReference>
<dbReference type="Proteomes" id="UP000464452">
    <property type="component" value="Chromosome"/>
</dbReference>
<feature type="signal peptide" evidence="3">
    <location>
        <begin position="1"/>
        <end position="19"/>
    </location>
</feature>
<dbReference type="GO" id="GO:1990281">
    <property type="term" value="C:efflux pump complex"/>
    <property type="evidence" value="ECO:0007669"/>
    <property type="project" value="TreeGrafter"/>
</dbReference>